<sequence>MATPDWVSKDLIQNALRSYYENKEITLLGYTSSAAVPAGDNYTSDIFRTSVTYQTDKNGNRHTISIIIKCSPVGREQMLELTKQVQFFVKEIQMYKTTLPALYDILGEYYTLSAKFIHYTEEPHTLLIFEDLGKLGFKMHNRQTGFDLHHCLLVAEKMATLHAASLVLFEKDPGLYKNYDKGLFSQNEMIAAWITQAFASLIKTCATWPGYEKYSKKLEAILDRVVERAIACSSPKLGGFKVLNHGDAWVNNFLFSYDDKGQLKDCKFVDYQLVIFTSPAIDLHYFWATSPKIEVRREHLDTVLDRYYAKLLYVLTTLNYSLERIPTKKQFRKDWISRAFYGVIASAAILPLVKANSRTDASFEDLMANNSEDSFRHHAYNNERYRKHMEYLLPFFDDLGALDFY</sequence>
<dbReference type="Gene3D" id="3.90.1200.10">
    <property type="match status" value="1"/>
</dbReference>
<organism evidence="2 3">
    <name type="scientific">Pyrocoelia pectoralis</name>
    <dbReference type="NCBI Taxonomy" id="417401"/>
    <lineage>
        <taxon>Eukaryota</taxon>
        <taxon>Metazoa</taxon>
        <taxon>Ecdysozoa</taxon>
        <taxon>Arthropoda</taxon>
        <taxon>Hexapoda</taxon>
        <taxon>Insecta</taxon>
        <taxon>Pterygota</taxon>
        <taxon>Neoptera</taxon>
        <taxon>Endopterygota</taxon>
        <taxon>Coleoptera</taxon>
        <taxon>Polyphaga</taxon>
        <taxon>Elateriformia</taxon>
        <taxon>Elateroidea</taxon>
        <taxon>Lampyridae</taxon>
        <taxon>Lampyrinae</taxon>
        <taxon>Pyrocoelia</taxon>
    </lineage>
</organism>
<dbReference type="InterPro" id="IPR015897">
    <property type="entry name" value="CHK_kinase-like"/>
</dbReference>
<evidence type="ECO:0000313" key="3">
    <source>
        <dbReference type="Proteomes" id="UP001329430"/>
    </source>
</evidence>
<dbReference type="SUPFAM" id="SSF56112">
    <property type="entry name" value="Protein kinase-like (PK-like)"/>
    <property type="match status" value="1"/>
</dbReference>
<evidence type="ECO:0000259" key="1">
    <source>
        <dbReference type="SMART" id="SM00587"/>
    </source>
</evidence>
<dbReference type="InterPro" id="IPR004119">
    <property type="entry name" value="EcKL"/>
</dbReference>
<proteinExistence type="predicted"/>
<reference evidence="2 3" key="1">
    <citation type="journal article" date="2024" name="Insects">
        <title>An Improved Chromosome-Level Genome Assembly of the Firefly Pyrocoelia pectoralis.</title>
        <authorList>
            <person name="Fu X."/>
            <person name="Meyer-Rochow V.B."/>
            <person name="Ballantyne L."/>
            <person name="Zhu X."/>
        </authorList>
    </citation>
    <scope>NUCLEOTIDE SEQUENCE [LARGE SCALE GENOMIC DNA]</scope>
    <source>
        <strain evidence="2">XCY_ONT2</strain>
    </source>
</reference>
<gene>
    <name evidence="2" type="ORF">RI129_002244</name>
</gene>
<dbReference type="PANTHER" id="PTHR11012:SF56">
    <property type="entry name" value="CHK KINASE-LIKE DOMAIN-CONTAINING PROTEIN-RELATED"/>
    <property type="match status" value="1"/>
</dbReference>
<dbReference type="AlphaFoldDB" id="A0AAN7VG95"/>
<dbReference type="SMART" id="SM00587">
    <property type="entry name" value="CHK"/>
    <property type="match status" value="1"/>
</dbReference>
<accession>A0AAN7VG95</accession>
<dbReference type="PANTHER" id="PTHR11012">
    <property type="entry name" value="PROTEIN KINASE-LIKE DOMAIN-CONTAINING"/>
    <property type="match status" value="1"/>
</dbReference>
<dbReference type="Proteomes" id="UP001329430">
    <property type="component" value="Chromosome 2"/>
</dbReference>
<dbReference type="Pfam" id="PF02958">
    <property type="entry name" value="EcKL"/>
    <property type="match status" value="1"/>
</dbReference>
<evidence type="ECO:0000313" key="2">
    <source>
        <dbReference type="EMBL" id="KAK5647352.1"/>
    </source>
</evidence>
<protein>
    <recommendedName>
        <fullName evidence="1">CHK kinase-like domain-containing protein</fullName>
    </recommendedName>
</protein>
<name>A0AAN7VG95_9COLE</name>
<dbReference type="InterPro" id="IPR011009">
    <property type="entry name" value="Kinase-like_dom_sf"/>
</dbReference>
<feature type="domain" description="CHK kinase-like" evidence="1">
    <location>
        <begin position="127"/>
        <end position="317"/>
    </location>
</feature>
<dbReference type="EMBL" id="JAVRBK010000002">
    <property type="protein sequence ID" value="KAK5647352.1"/>
    <property type="molecule type" value="Genomic_DNA"/>
</dbReference>
<keyword evidence="3" id="KW-1185">Reference proteome</keyword>
<comment type="caution">
    <text evidence="2">The sequence shown here is derived from an EMBL/GenBank/DDBJ whole genome shotgun (WGS) entry which is preliminary data.</text>
</comment>